<accession>A0A6F8T7R5</accession>
<dbReference type="GO" id="GO:0005524">
    <property type="term" value="F:ATP binding"/>
    <property type="evidence" value="ECO:0007669"/>
    <property type="project" value="UniProtKB-KW"/>
</dbReference>
<protein>
    <recommendedName>
        <fullName evidence="4">Putative glutamate--cysteine ligase 2</fullName>
        <ecNumber evidence="4">6.3.2.2</ecNumber>
    </recommendedName>
    <alternativeName>
        <fullName evidence="4">Gamma-glutamylcysteine synthetase 2</fullName>
        <shortName evidence="4">GCS 2</shortName>
        <shortName evidence="4">Gamma-GCS 2</shortName>
    </alternativeName>
</protein>
<keyword evidence="2 4" id="KW-0547">Nucleotide-binding</keyword>
<dbReference type="PANTHER" id="PTHR36510">
    <property type="entry name" value="GLUTAMATE--CYSTEINE LIGASE 2-RELATED"/>
    <property type="match status" value="1"/>
</dbReference>
<dbReference type="InterPro" id="IPR011793">
    <property type="entry name" value="YbdK"/>
</dbReference>
<dbReference type="Gene3D" id="3.30.590.20">
    <property type="match status" value="1"/>
</dbReference>
<comment type="catalytic activity">
    <reaction evidence="4">
        <text>L-cysteine + L-glutamate + ATP = gamma-L-glutamyl-L-cysteine + ADP + phosphate + H(+)</text>
        <dbReference type="Rhea" id="RHEA:13285"/>
        <dbReference type="ChEBI" id="CHEBI:15378"/>
        <dbReference type="ChEBI" id="CHEBI:29985"/>
        <dbReference type="ChEBI" id="CHEBI:30616"/>
        <dbReference type="ChEBI" id="CHEBI:35235"/>
        <dbReference type="ChEBI" id="CHEBI:43474"/>
        <dbReference type="ChEBI" id="CHEBI:58173"/>
        <dbReference type="ChEBI" id="CHEBI:456216"/>
        <dbReference type="EC" id="6.3.2.2"/>
    </reaction>
</comment>
<proteinExistence type="inferred from homology"/>
<dbReference type="InterPro" id="IPR014746">
    <property type="entry name" value="Gln_synth/guanido_kin_cat_dom"/>
</dbReference>
<dbReference type="HAMAP" id="MF_01609">
    <property type="entry name" value="Glu_cys_ligase_2"/>
    <property type="match status" value="1"/>
</dbReference>
<evidence type="ECO:0000313" key="6">
    <source>
        <dbReference type="Proteomes" id="UP000502894"/>
    </source>
</evidence>
<dbReference type="KEGG" id="lant:TUM19329_23670"/>
<dbReference type="GO" id="GO:0004357">
    <property type="term" value="F:glutamate-cysteine ligase activity"/>
    <property type="evidence" value="ECO:0007669"/>
    <property type="project" value="UniProtKB-EC"/>
</dbReference>
<dbReference type="PANTHER" id="PTHR36510:SF1">
    <property type="entry name" value="GLUTAMATE--CYSTEINE LIGASE 2-RELATED"/>
    <property type="match status" value="1"/>
</dbReference>
<dbReference type="NCBIfam" id="TIGR02050">
    <property type="entry name" value="gshA_cyan_rel"/>
    <property type="match status" value="1"/>
</dbReference>
<name>A0A6F8T7R5_9GAMM</name>
<dbReference type="GO" id="GO:0042398">
    <property type="term" value="P:modified amino acid biosynthetic process"/>
    <property type="evidence" value="ECO:0007669"/>
    <property type="project" value="InterPro"/>
</dbReference>
<keyword evidence="3 4" id="KW-0067">ATP-binding</keyword>
<dbReference type="InterPro" id="IPR006336">
    <property type="entry name" value="GCS2"/>
</dbReference>
<evidence type="ECO:0000256" key="1">
    <source>
        <dbReference type="ARBA" id="ARBA00022598"/>
    </source>
</evidence>
<dbReference type="InterPro" id="IPR050141">
    <property type="entry name" value="GCL_type2/YbdK_subfam"/>
</dbReference>
<gene>
    <name evidence="5" type="ORF">TUM19329_23670</name>
</gene>
<dbReference type="EC" id="6.3.2.2" evidence="4"/>
<reference evidence="5" key="1">
    <citation type="journal article" date="2020" name="Microbiol. Resour. Announc.">
        <title>Complete Genome Sequence of Novel Psychrotolerant Legionella Strain TUM19329, Isolated from Antarctic Lake Sediment.</title>
        <authorList>
            <person name="Shimada S."/>
            <person name="Nakai R."/>
            <person name="Aoki K."/>
            <person name="Shimoeda N."/>
            <person name="Ohno G."/>
            <person name="Miyazaki Y."/>
            <person name="Kudoh S."/>
            <person name="Imura S."/>
            <person name="Watanabe K."/>
            <person name="Ishii Y."/>
            <person name="Tateda K."/>
        </authorList>
    </citation>
    <scope>NUCLEOTIDE SEQUENCE [LARGE SCALE GENOMIC DNA]</scope>
    <source>
        <strain evidence="5">TUM19329</strain>
    </source>
</reference>
<comment type="similarity">
    <text evidence="4">Belongs to the glutamate--cysteine ligase type 2 family. YbdK subfamily.</text>
</comment>
<evidence type="ECO:0000256" key="3">
    <source>
        <dbReference type="ARBA" id="ARBA00022840"/>
    </source>
</evidence>
<sequence>MRRLPFKKSFVSSIGVELELQLVDPHSFALISRSKDLIRSIKPNKEQLRIKPEITQSMIEINSSIHHSPQAMLKELNEIKIYLLQKANNLDLAICGGGTHPFQTWSLQKIFPTMRYKEISRKFTYLSKIATVFGQHIHIGCGNAENAIYLTHAISRYVPQLIAIAASSPFYQGVDTHFYTSRATVFNAFPLSGSIPYLTDWNEFSDYFYKMRRLGIVTSMKDFYWDIRPKPEFGTVEIRVCDTPLTIRKAVLISAYIQSLALYLLEERPTQVNHDLYYLYNQNRFEACRYGFEGNFIDPFTLKSCSISEDILCTIKIIEKYSHQLGNTDYISQLLDNVTHGINDATILRGIFKQVDSLPKVVAKQCEAWSEVTKQ</sequence>
<dbReference type="Pfam" id="PF04107">
    <property type="entry name" value="GCS2"/>
    <property type="match status" value="1"/>
</dbReference>
<dbReference type="RefSeq" id="WP_173237453.1">
    <property type="nucleotide sequence ID" value="NZ_AP022839.1"/>
</dbReference>
<evidence type="ECO:0000313" key="5">
    <source>
        <dbReference type="EMBL" id="BCA96006.1"/>
    </source>
</evidence>
<dbReference type="NCBIfam" id="NF010040">
    <property type="entry name" value="PRK13516.1"/>
    <property type="match status" value="1"/>
</dbReference>
<dbReference type="Proteomes" id="UP000502894">
    <property type="component" value="Chromosome"/>
</dbReference>
<dbReference type="EMBL" id="AP022839">
    <property type="protein sequence ID" value="BCA96006.1"/>
    <property type="molecule type" value="Genomic_DNA"/>
</dbReference>
<keyword evidence="6" id="KW-1185">Reference proteome</keyword>
<keyword evidence="1 4" id="KW-0436">Ligase</keyword>
<dbReference type="AlphaFoldDB" id="A0A6F8T7R5"/>
<comment type="function">
    <text evidence="4">ATP-dependent carboxylate-amine ligase which exhibits weak glutamate--cysteine ligase activity.</text>
</comment>
<dbReference type="SUPFAM" id="SSF55931">
    <property type="entry name" value="Glutamine synthetase/guanido kinase"/>
    <property type="match status" value="1"/>
</dbReference>
<evidence type="ECO:0000256" key="2">
    <source>
        <dbReference type="ARBA" id="ARBA00022741"/>
    </source>
</evidence>
<evidence type="ECO:0000256" key="4">
    <source>
        <dbReference type="HAMAP-Rule" id="MF_01609"/>
    </source>
</evidence>
<organism evidence="5 6">
    <name type="scientific">Legionella antarctica</name>
    <dbReference type="NCBI Taxonomy" id="2708020"/>
    <lineage>
        <taxon>Bacteria</taxon>
        <taxon>Pseudomonadati</taxon>
        <taxon>Pseudomonadota</taxon>
        <taxon>Gammaproteobacteria</taxon>
        <taxon>Legionellales</taxon>
        <taxon>Legionellaceae</taxon>
        <taxon>Legionella</taxon>
    </lineage>
</organism>